<feature type="domain" description="Ricin B lectin" evidence="2">
    <location>
        <begin position="729"/>
        <end position="874"/>
    </location>
</feature>
<dbReference type="InterPro" id="IPR013320">
    <property type="entry name" value="ConA-like_dom_sf"/>
</dbReference>
<sequence length="989" mass="109879">MAIYMRPLLMFIFLILSVASQSHAQALPPLVHQLNLDDGSAYDATTGQTGTVSGTLVGAFDRFGIQNGATFFQSSNQTNQGTGIKLSKSTSYPDAYNTKFTVSVWVYCDLADSIPSGPVPFPTGSIYEQIFNLHDQNRVLNYNGIAKNWATLGLDRYIKNTAGVYSNWYLWNYEPIQFDQRGWYHIITTASQYFTRIYMYKPDGNMVCGMTYMGTQSIDNNFIVTLGAYSMEGGSAIAYMDDFKMYSDTVSKAQVQQIHNNDLVPPGSSPRPVTGKIYRIKNVNSGLYLSLTDFNWTDDNDAVQRPERYAGSSCLWQVIPLSSGNVRIKNVFNGKLLALASYSTDNGIRVSVWERESPTTPDARWHLIDAPNGSFRLQNAYSGKFAVVKDALPTEWANIIQYDSGEENSQWIFEEVSLPDFSEDKDFFIVNKRSGLTTTLTSYGLSNGTGINQNSDGYAGATQVWKLKKDDKGLYQMISKLTDKQLQVNDASFDNGALITQWDQGDYIQGKWRIFEPSYSNSSNRCYYIANANSGKIMVITGGSTTSGDPIFQWSGEDGMNGAWSFQESNTTPVLAPGKVYRIVNRNSGQYLSLSDFNNDNNTAAKQNIEAFSGAGHLFKLIKDGEGRYDIVNFYTGKSLQLDNSVANLSADEVGLRQKKQQQNDYQKWIISELRSTPGYFHISNALTGKPIVVQNASSAYGAQVFQYWENGPNGDWQFQEVDITPKVNGQVLTQAGFSNKHSGMFLDLSPRNSTNGAAAVQILELEVFGWNLWNLNRQADGKYQLFNSMTNKLLAVEFSSLDNGAVIWQWQANQTAANGRWIIFQAAAPNQDYWRIANENSGKYAIVNNSTSSSSAVVQWNYGGADGALWVPHVATPSSSNTSALSMKNSLSVPNNPDTHQLEASTLVSPNGDGNNDKFIIKNIEYYPNNSIKIFDKVGRVLYSKKRYANDWDASINGSLLSEGTYYYVIDPGDGSPTIKGFINVIRN</sequence>
<reference evidence="3 4" key="1">
    <citation type="submission" date="2014-10" db="EMBL/GenBank/DDBJ databases">
        <title>Pedobacter Kyungheensis.</title>
        <authorList>
            <person name="Anderson B.M."/>
            <person name="Newman J.D."/>
        </authorList>
    </citation>
    <scope>NUCLEOTIDE SEQUENCE [LARGE SCALE GENOMIC DNA]</scope>
    <source>
        <strain evidence="3 4">KACC 16221</strain>
    </source>
</reference>
<dbReference type="SUPFAM" id="SSF50370">
    <property type="entry name" value="Ricin B-like lectins"/>
    <property type="match status" value="4"/>
</dbReference>
<keyword evidence="4" id="KW-1185">Reference proteome</keyword>
<dbReference type="GO" id="GO:0005975">
    <property type="term" value="P:carbohydrate metabolic process"/>
    <property type="evidence" value="ECO:0007669"/>
    <property type="project" value="UniProtKB-ARBA"/>
</dbReference>
<dbReference type="Gene3D" id="2.60.120.200">
    <property type="match status" value="1"/>
</dbReference>
<gene>
    <name evidence="3" type="ORF">OC25_09950</name>
</gene>
<dbReference type="SMART" id="SM00458">
    <property type="entry name" value="RICIN"/>
    <property type="match status" value="4"/>
</dbReference>
<feature type="domain" description="Ricin B lectin" evidence="2">
    <location>
        <begin position="578"/>
        <end position="720"/>
    </location>
</feature>
<protein>
    <recommendedName>
        <fullName evidence="2">Ricin B lectin domain-containing protein</fullName>
    </recommendedName>
</protein>
<evidence type="ECO:0000313" key="4">
    <source>
        <dbReference type="Proteomes" id="UP000031246"/>
    </source>
</evidence>
<dbReference type="SUPFAM" id="SSF49899">
    <property type="entry name" value="Concanavalin A-like lectins/glucanases"/>
    <property type="match status" value="1"/>
</dbReference>
<dbReference type="Proteomes" id="UP000031246">
    <property type="component" value="Unassembled WGS sequence"/>
</dbReference>
<organism evidence="3 4">
    <name type="scientific">Pedobacter kyungheensis</name>
    <dbReference type="NCBI Taxonomy" id="1069985"/>
    <lineage>
        <taxon>Bacteria</taxon>
        <taxon>Pseudomonadati</taxon>
        <taxon>Bacteroidota</taxon>
        <taxon>Sphingobacteriia</taxon>
        <taxon>Sphingobacteriales</taxon>
        <taxon>Sphingobacteriaceae</taxon>
        <taxon>Pedobacter</taxon>
    </lineage>
</organism>
<keyword evidence="1" id="KW-0732">Signal</keyword>
<dbReference type="AlphaFoldDB" id="A0A0C1DJS8"/>
<dbReference type="NCBIfam" id="TIGR04131">
    <property type="entry name" value="Bac_Flav_CTERM"/>
    <property type="match status" value="1"/>
</dbReference>
<dbReference type="Pfam" id="PF14200">
    <property type="entry name" value="RicinB_lectin_2"/>
    <property type="match status" value="5"/>
</dbReference>
<feature type="domain" description="Ricin B lectin" evidence="2">
    <location>
        <begin position="275"/>
        <end position="414"/>
    </location>
</feature>
<dbReference type="InterPro" id="IPR035992">
    <property type="entry name" value="Ricin_B-like_lectins"/>
</dbReference>
<dbReference type="EMBL" id="JSYN01000010">
    <property type="protein sequence ID" value="KIA94245.1"/>
    <property type="molecule type" value="Genomic_DNA"/>
</dbReference>
<dbReference type="InterPro" id="IPR026341">
    <property type="entry name" value="T9SS_type_B"/>
</dbReference>
<dbReference type="PROSITE" id="PS50231">
    <property type="entry name" value="RICIN_B_LECTIN"/>
    <property type="match status" value="1"/>
</dbReference>
<accession>A0A0C1DJS8</accession>
<name>A0A0C1DJS8_9SPHI</name>
<proteinExistence type="predicted"/>
<dbReference type="GO" id="GO:0004553">
    <property type="term" value="F:hydrolase activity, hydrolyzing O-glycosyl compounds"/>
    <property type="evidence" value="ECO:0007669"/>
    <property type="project" value="UniProtKB-ARBA"/>
</dbReference>
<evidence type="ECO:0000313" key="3">
    <source>
        <dbReference type="EMBL" id="KIA94245.1"/>
    </source>
</evidence>
<feature type="signal peptide" evidence="1">
    <location>
        <begin position="1"/>
        <end position="24"/>
    </location>
</feature>
<feature type="chain" id="PRO_5002130937" description="Ricin B lectin domain-containing protein" evidence="1">
    <location>
        <begin position="25"/>
        <end position="989"/>
    </location>
</feature>
<dbReference type="CDD" id="cd00161">
    <property type="entry name" value="beta-trefoil_Ricin-like"/>
    <property type="match status" value="4"/>
</dbReference>
<dbReference type="Gene3D" id="2.80.10.50">
    <property type="match status" value="5"/>
</dbReference>
<comment type="caution">
    <text evidence="3">The sequence shown here is derived from an EMBL/GenBank/DDBJ whole genome shotgun (WGS) entry which is preliminary data.</text>
</comment>
<evidence type="ECO:0000259" key="2">
    <source>
        <dbReference type="SMART" id="SM00458"/>
    </source>
</evidence>
<evidence type="ECO:0000256" key="1">
    <source>
        <dbReference type="SAM" id="SignalP"/>
    </source>
</evidence>
<dbReference type="Pfam" id="PF13585">
    <property type="entry name" value="CHU_C"/>
    <property type="match status" value="1"/>
</dbReference>
<dbReference type="InterPro" id="IPR000772">
    <property type="entry name" value="Ricin_B_lectin"/>
</dbReference>
<feature type="domain" description="Ricin B lectin" evidence="2">
    <location>
        <begin position="424"/>
        <end position="567"/>
    </location>
</feature>